<sequence>MATPPRTIQTRLTHLLKHWPVDKVRPASVSVQAYLQAALGQKPEVEPKKSKADPDAVPFRQPVISESSANALQALLEDRFSRRYPMSNKIRYPASDPEHYDNVVREFEEAPDRDFFGRIKARLGGLFRFS</sequence>
<dbReference type="Proteomes" id="UP001220324">
    <property type="component" value="Unassembled WGS sequence"/>
</dbReference>
<dbReference type="AlphaFoldDB" id="A0AAD6GBZ8"/>
<dbReference type="Pfam" id="PF20180">
    <property type="entry name" value="UQCC2_CBP6"/>
    <property type="match status" value="1"/>
</dbReference>
<reference evidence="1 2" key="1">
    <citation type="journal article" date="2023" name="IMA Fungus">
        <title>Comparative genomic study of the Penicillium genus elucidates a diverse pangenome and 15 lateral gene transfer events.</title>
        <authorList>
            <person name="Petersen C."/>
            <person name="Sorensen T."/>
            <person name="Nielsen M.R."/>
            <person name="Sondergaard T.E."/>
            <person name="Sorensen J.L."/>
            <person name="Fitzpatrick D.A."/>
            <person name="Frisvad J.C."/>
            <person name="Nielsen K.L."/>
        </authorList>
    </citation>
    <scope>NUCLEOTIDE SEQUENCE [LARGE SCALE GENOMIC DNA]</scope>
    <source>
        <strain evidence="1 2">IBT 35679</strain>
    </source>
</reference>
<evidence type="ECO:0000313" key="2">
    <source>
        <dbReference type="Proteomes" id="UP001220324"/>
    </source>
</evidence>
<dbReference type="PANTHER" id="PTHR28250:SF1">
    <property type="entry name" value="CYTOCHROME B PRE-MRNA-PROCESSING PROTEIN 6"/>
    <property type="match status" value="1"/>
</dbReference>
<dbReference type="GO" id="GO:0043022">
    <property type="term" value="F:ribosome binding"/>
    <property type="evidence" value="ECO:0007669"/>
    <property type="project" value="InterPro"/>
</dbReference>
<dbReference type="InterPro" id="IPR037653">
    <property type="entry name" value="Cbp6"/>
</dbReference>
<dbReference type="PANTHER" id="PTHR28250">
    <property type="entry name" value="CYTOCHROME B PRE-MRNA-PROCESSING PROTEIN 6"/>
    <property type="match status" value="1"/>
</dbReference>
<dbReference type="GO" id="GO:0061671">
    <property type="term" value="C:Cbp3p-Cbp6 complex"/>
    <property type="evidence" value="ECO:0007669"/>
    <property type="project" value="InterPro"/>
</dbReference>
<comment type="caution">
    <text evidence="1">The sequence shown here is derived from an EMBL/GenBank/DDBJ whole genome shotgun (WGS) entry which is preliminary data.</text>
</comment>
<dbReference type="EMBL" id="JAQIZZ010000007">
    <property type="protein sequence ID" value="KAJ5532637.1"/>
    <property type="molecule type" value="Genomic_DNA"/>
</dbReference>
<evidence type="ECO:0000313" key="1">
    <source>
        <dbReference type="EMBL" id="KAJ5532637.1"/>
    </source>
</evidence>
<dbReference type="GO" id="GO:0034551">
    <property type="term" value="P:mitochondrial respiratory chain complex III assembly"/>
    <property type="evidence" value="ECO:0007669"/>
    <property type="project" value="TreeGrafter"/>
</dbReference>
<accession>A0AAD6GBZ8</accession>
<proteinExistence type="predicted"/>
<name>A0AAD6GBZ8_9EURO</name>
<gene>
    <name evidence="1" type="ORF">N7494_009189</name>
</gene>
<keyword evidence="2" id="KW-1185">Reference proteome</keyword>
<organism evidence="1 2">
    <name type="scientific">Penicillium frequentans</name>
    <dbReference type="NCBI Taxonomy" id="3151616"/>
    <lineage>
        <taxon>Eukaryota</taxon>
        <taxon>Fungi</taxon>
        <taxon>Dikarya</taxon>
        <taxon>Ascomycota</taxon>
        <taxon>Pezizomycotina</taxon>
        <taxon>Eurotiomycetes</taxon>
        <taxon>Eurotiomycetidae</taxon>
        <taxon>Eurotiales</taxon>
        <taxon>Aspergillaceae</taxon>
        <taxon>Penicillium</taxon>
    </lineage>
</organism>
<protein>
    <submittedName>
        <fullName evidence="1">Uncharacterized protein</fullName>
    </submittedName>
</protein>